<keyword evidence="1" id="KW-0732">Signal</keyword>
<evidence type="ECO:0000313" key="3">
    <source>
        <dbReference type="Proteomes" id="UP001218412"/>
    </source>
</evidence>
<evidence type="ECO:0000313" key="2">
    <source>
        <dbReference type="EMBL" id="WCR11478.1"/>
    </source>
</evidence>
<gene>
    <name evidence="2" type="ORF">JHW45_03520</name>
</gene>
<dbReference type="Gene3D" id="2.60.40.1890">
    <property type="entry name" value="PCu(A)C copper chaperone"/>
    <property type="match status" value="1"/>
</dbReference>
<evidence type="ECO:0000256" key="1">
    <source>
        <dbReference type="SAM" id="SignalP"/>
    </source>
</evidence>
<dbReference type="PANTHER" id="PTHR36302">
    <property type="entry name" value="BLR7088 PROTEIN"/>
    <property type="match status" value="1"/>
</dbReference>
<dbReference type="RefSeq" id="WP_272859584.1">
    <property type="nucleotide sequence ID" value="NZ_CP067134.1"/>
</dbReference>
<dbReference type="EMBL" id="CP067134">
    <property type="protein sequence ID" value="WCR11478.1"/>
    <property type="molecule type" value="Genomic_DNA"/>
</dbReference>
<dbReference type="SUPFAM" id="SSF110087">
    <property type="entry name" value="DR1885-like metal-binding protein"/>
    <property type="match status" value="1"/>
</dbReference>
<dbReference type="Proteomes" id="UP001218412">
    <property type="component" value="Chromosome"/>
</dbReference>
<dbReference type="PANTHER" id="PTHR36302:SF1">
    <property type="entry name" value="COPPER CHAPERONE PCU(A)C"/>
    <property type="match status" value="1"/>
</dbReference>
<dbReference type="Pfam" id="PF04314">
    <property type="entry name" value="PCuAC"/>
    <property type="match status" value="1"/>
</dbReference>
<accession>A0ABY7SX88</accession>
<dbReference type="InterPro" id="IPR007410">
    <property type="entry name" value="LpqE-like"/>
</dbReference>
<feature type="chain" id="PRO_5045779918" evidence="1">
    <location>
        <begin position="20"/>
        <end position="155"/>
    </location>
</feature>
<dbReference type="InterPro" id="IPR036182">
    <property type="entry name" value="PCuAC_sf"/>
</dbReference>
<protein>
    <submittedName>
        <fullName evidence="2">Copper chaperone PCu(A)C</fullName>
    </submittedName>
</protein>
<keyword evidence="3" id="KW-1185">Reference proteome</keyword>
<name>A0ABY7SX88_9RHOB</name>
<proteinExistence type="predicted"/>
<feature type="signal peptide" evidence="1">
    <location>
        <begin position="1"/>
        <end position="19"/>
    </location>
</feature>
<reference evidence="2 3" key="1">
    <citation type="submission" date="2021-01" db="EMBL/GenBank/DDBJ databases">
        <title>Biogeographic distribution of Paracoccus.</title>
        <authorList>
            <person name="Hollensteiner J."/>
            <person name="Leineberger J."/>
            <person name="Brinkhoff T."/>
            <person name="Daniel R."/>
        </authorList>
    </citation>
    <scope>NUCLEOTIDE SEQUENCE [LARGE SCALE GENOMIC DNA]</scope>
    <source>
        <strain evidence="2 3">LMG25392</strain>
    </source>
</reference>
<organism evidence="2 3">
    <name type="scientific">Paracoccus stylophorae</name>
    <dbReference type="NCBI Taxonomy" id="659350"/>
    <lineage>
        <taxon>Bacteria</taxon>
        <taxon>Pseudomonadati</taxon>
        <taxon>Pseudomonadota</taxon>
        <taxon>Alphaproteobacteria</taxon>
        <taxon>Rhodobacterales</taxon>
        <taxon>Paracoccaceae</taxon>
        <taxon>Paracoccus</taxon>
    </lineage>
</organism>
<sequence length="155" mass="16243">MNKAIMAVMAALIPAAATAQGVEIRDAYARSANPVTGAAFMVLENTGDVDCRLVGASSDMAEQVGLHVHHEVDGVMKMAEAEDGFAIPAQGSHALTRGGDHIMFMGLTSPWEDGDSVAMTLDFGDCGTRRIDIVVDNARMPENGHGGGKVQHDGH</sequence>
<dbReference type="InterPro" id="IPR058248">
    <property type="entry name" value="Lxx211020-like"/>
</dbReference>